<dbReference type="Proteomes" id="UP000610026">
    <property type="component" value="Segment"/>
</dbReference>
<dbReference type="GO" id="GO:0006402">
    <property type="term" value="P:mRNA catabolic process"/>
    <property type="evidence" value="ECO:0007669"/>
    <property type="project" value="InterPro"/>
</dbReference>
<dbReference type="GO" id="GO:0006109">
    <property type="term" value="P:regulation of carbohydrate metabolic process"/>
    <property type="evidence" value="ECO:0007669"/>
    <property type="project" value="InterPro"/>
</dbReference>
<proteinExistence type="predicted"/>
<protein>
    <recommendedName>
        <fullName evidence="3">Carbon storage regulator</fullName>
    </recommendedName>
</protein>
<evidence type="ECO:0000313" key="1">
    <source>
        <dbReference type="EMBL" id="QRE00598.1"/>
    </source>
</evidence>
<dbReference type="KEGG" id="vg:77947865"/>
<keyword evidence="2" id="KW-1185">Reference proteome</keyword>
<reference evidence="1" key="1">
    <citation type="submission" date="2021-01" db="EMBL/GenBank/DDBJ databases">
        <authorList>
            <person name="Ben Porat S."/>
            <person name="Alkalay-Oren S."/>
            <person name="Coppenhagen-Glazer S."/>
            <person name="Hazan R."/>
        </authorList>
    </citation>
    <scope>NUCLEOTIDE SEQUENCE</scope>
</reference>
<organism evidence="1 2">
    <name type="scientific">Pseudomonas phage Itty13</name>
    <dbReference type="NCBI Taxonomy" id="2805750"/>
    <lineage>
        <taxon>Viruses</taxon>
        <taxon>Duplodnaviria</taxon>
        <taxon>Heunggongvirae</taxon>
        <taxon>Uroviricota</taxon>
        <taxon>Caudoviricetes</taxon>
        <taxon>Ittyvirus</taxon>
        <taxon>Ittyvirus itty13</taxon>
    </lineage>
</organism>
<evidence type="ECO:0000313" key="2">
    <source>
        <dbReference type="Proteomes" id="UP000610026"/>
    </source>
</evidence>
<dbReference type="GeneID" id="77947865"/>
<dbReference type="EMBL" id="MW460249">
    <property type="protein sequence ID" value="QRE00598.1"/>
    <property type="molecule type" value="Genomic_DNA"/>
</dbReference>
<dbReference type="GO" id="GO:0003723">
    <property type="term" value="F:RNA binding"/>
    <property type="evidence" value="ECO:0007669"/>
    <property type="project" value="InterPro"/>
</dbReference>
<dbReference type="RefSeq" id="YP_010671611.1">
    <property type="nucleotide sequence ID" value="NC_070969.1"/>
</dbReference>
<name>A0A889IS69_9CAUD</name>
<dbReference type="InterPro" id="IPR036107">
    <property type="entry name" value="CsrA_sf"/>
</dbReference>
<accession>A0A889IS69</accession>
<sequence length="61" mass="6504">MALKIDLRPGQSVQIGDVTVKMVKKSGQIASLVIEAPQDVPIKGPHLREVSQQAPMAVAMP</sequence>
<dbReference type="Gene3D" id="2.60.40.4380">
    <property type="entry name" value="Translational regulator CsrA"/>
    <property type="match status" value="1"/>
</dbReference>
<evidence type="ECO:0008006" key="3">
    <source>
        <dbReference type="Google" id="ProtNLM"/>
    </source>
</evidence>